<dbReference type="InterPro" id="IPR011990">
    <property type="entry name" value="TPR-like_helical_dom_sf"/>
</dbReference>
<gene>
    <name evidence="3" type="ORF">RJ640_027659</name>
</gene>
<dbReference type="InterPro" id="IPR002885">
    <property type="entry name" value="PPR_rpt"/>
</dbReference>
<evidence type="ECO:0000313" key="4">
    <source>
        <dbReference type="Proteomes" id="UP001187471"/>
    </source>
</evidence>
<proteinExistence type="predicted"/>
<sequence>MRLISLSSFGGTPWLVTWNAPHSPQASAASATPVACQAVGDRTRNGVALNEVNGTAVNWVVAAAHVFDEMVNAAVEPNVHTYGAFINGCAKAGQVAKAFGAYDIMRSKLCCLLLFFTFNTAI</sequence>
<dbReference type="Proteomes" id="UP001187471">
    <property type="component" value="Unassembled WGS sequence"/>
</dbReference>
<keyword evidence="1" id="KW-0677">Repeat</keyword>
<dbReference type="Gene3D" id="1.25.40.10">
    <property type="entry name" value="Tetratricopeptide repeat domain"/>
    <property type="match status" value="1"/>
</dbReference>
<evidence type="ECO:0000313" key="3">
    <source>
        <dbReference type="EMBL" id="KAK2982671.1"/>
    </source>
</evidence>
<reference evidence="3" key="1">
    <citation type="submission" date="2022-12" db="EMBL/GenBank/DDBJ databases">
        <title>Draft genome assemblies for two species of Escallonia (Escalloniales).</title>
        <authorList>
            <person name="Chanderbali A."/>
            <person name="Dervinis C."/>
            <person name="Anghel I."/>
            <person name="Soltis D."/>
            <person name="Soltis P."/>
            <person name="Zapata F."/>
        </authorList>
    </citation>
    <scope>NUCLEOTIDE SEQUENCE</scope>
    <source>
        <strain evidence="3">UCBG92.1500</strain>
        <tissue evidence="3">Leaf</tissue>
    </source>
</reference>
<dbReference type="PANTHER" id="PTHR47935">
    <property type="entry name" value="PENTATRICOPEPTIDE REPEAT-CONTAINING PROTEIN MRL1, CHLOROPLASTIC"/>
    <property type="match status" value="1"/>
</dbReference>
<organism evidence="3 4">
    <name type="scientific">Escallonia rubra</name>
    <dbReference type="NCBI Taxonomy" id="112253"/>
    <lineage>
        <taxon>Eukaryota</taxon>
        <taxon>Viridiplantae</taxon>
        <taxon>Streptophyta</taxon>
        <taxon>Embryophyta</taxon>
        <taxon>Tracheophyta</taxon>
        <taxon>Spermatophyta</taxon>
        <taxon>Magnoliopsida</taxon>
        <taxon>eudicotyledons</taxon>
        <taxon>Gunneridae</taxon>
        <taxon>Pentapetalae</taxon>
        <taxon>asterids</taxon>
        <taxon>campanulids</taxon>
        <taxon>Escalloniales</taxon>
        <taxon>Escalloniaceae</taxon>
        <taxon>Escallonia</taxon>
    </lineage>
</organism>
<feature type="repeat" description="PPR" evidence="2">
    <location>
        <begin position="78"/>
        <end position="112"/>
    </location>
</feature>
<dbReference type="EMBL" id="JAVXUO010001396">
    <property type="protein sequence ID" value="KAK2982671.1"/>
    <property type="molecule type" value="Genomic_DNA"/>
</dbReference>
<dbReference type="PANTHER" id="PTHR47935:SF1">
    <property type="entry name" value="PENTATRICOPEPTIDE REPEAT-CONTAINING PROTEIN MRL1, CHLOROPLASTIC"/>
    <property type="match status" value="1"/>
</dbReference>
<dbReference type="PROSITE" id="PS51375">
    <property type="entry name" value="PPR"/>
    <property type="match status" value="1"/>
</dbReference>
<keyword evidence="4" id="KW-1185">Reference proteome</keyword>
<dbReference type="AlphaFoldDB" id="A0AA88RHB7"/>
<name>A0AA88RHB7_9ASTE</name>
<protein>
    <submittedName>
        <fullName evidence="3">Uncharacterized protein</fullName>
    </submittedName>
</protein>
<dbReference type="Pfam" id="PF13041">
    <property type="entry name" value="PPR_2"/>
    <property type="match status" value="1"/>
</dbReference>
<dbReference type="NCBIfam" id="TIGR00756">
    <property type="entry name" value="PPR"/>
    <property type="match status" value="1"/>
</dbReference>
<comment type="caution">
    <text evidence="3">The sequence shown here is derived from an EMBL/GenBank/DDBJ whole genome shotgun (WGS) entry which is preliminary data.</text>
</comment>
<dbReference type="InterPro" id="IPR053303">
    <property type="entry name" value="Chloroplast_PPR"/>
</dbReference>
<accession>A0AA88RHB7</accession>
<evidence type="ECO:0000256" key="1">
    <source>
        <dbReference type="ARBA" id="ARBA00022737"/>
    </source>
</evidence>
<evidence type="ECO:0000256" key="2">
    <source>
        <dbReference type="PROSITE-ProRule" id="PRU00708"/>
    </source>
</evidence>